<feature type="active site" description="Proton acceptor" evidence="10">
    <location>
        <position position="446"/>
    </location>
</feature>
<dbReference type="SUPFAM" id="SSF55424">
    <property type="entry name" value="FAD/NAD-linked reductases, dimerisation (C-terminal) domain"/>
    <property type="match status" value="1"/>
</dbReference>
<dbReference type="FunFam" id="3.30.390.30:FF:000001">
    <property type="entry name" value="Dihydrolipoyl dehydrogenase"/>
    <property type="match status" value="1"/>
</dbReference>
<evidence type="ECO:0000256" key="7">
    <source>
        <dbReference type="ARBA" id="ARBA00023157"/>
    </source>
</evidence>
<feature type="binding site" evidence="11">
    <location>
        <begin position="149"/>
        <end position="151"/>
    </location>
    <ligand>
        <name>FAD</name>
        <dbReference type="ChEBI" id="CHEBI:57692"/>
    </ligand>
</feature>
<dbReference type="GO" id="GO:0006103">
    <property type="term" value="P:2-oxoglutarate metabolic process"/>
    <property type="evidence" value="ECO:0007669"/>
    <property type="project" value="TreeGrafter"/>
</dbReference>
<evidence type="ECO:0000259" key="15">
    <source>
        <dbReference type="Pfam" id="PF07992"/>
    </source>
</evidence>
<dbReference type="NCBIfam" id="TIGR01350">
    <property type="entry name" value="lipoamide_DH"/>
    <property type="match status" value="1"/>
</dbReference>
<evidence type="ECO:0000256" key="4">
    <source>
        <dbReference type="ARBA" id="ARBA00022827"/>
    </source>
</evidence>
<dbReference type="GO" id="GO:0050660">
    <property type="term" value="F:flavin adenine dinucleotide binding"/>
    <property type="evidence" value="ECO:0007669"/>
    <property type="project" value="InterPro"/>
</dbReference>
<dbReference type="Pfam" id="PF07992">
    <property type="entry name" value="Pyr_redox_2"/>
    <property type="match status" value="1"/>
</dbReference>
<feature type="binding site" evidence="11">
    <location>
        <begin position="186"/>
        <end position="193"/>
    </location>
    <ligand>
        <name>NAD(+)</name>
        <dbReference type="ChEBI" id="CHEBI:57540"/>
    </ligand>
</feature>
<comment type="miscellaneous">
    <text evidence="13">The active site is a redox-active disulfide bond.</text>
</comment>
<evidence type="ECO:0000256" key="12">
    <source>
        <dbReference type="PIRSR" id="PIRSR000350-4"/>
    </source>
</evidence>
<name>A0A7C4CBF1_UNCW3</name>
<dbReference type="PIRSF" id="PIRSF000350">
    <property type="entry name" value="Mercury_reductase_MerA"/>
    <property type="match status" value="1"/>
</dbReference>
<dbReference type="GO" id="GO:0005737">
    <property type="term" value="C:cytoplasm"/>
    <property type="evidence" value="ECO:0007669"/>
    <property type="project" value="UniProtKB-ARBA"/>
</dbReference>
<dbReference type="GO" id="GO:0004148">
    <property type="term" value="F:dihydrolipoyl dehydrogenase (NADH) activity"/>
    <property type="evidence" value="ECO:0007669"/>
    <property type="project" value="UniProtKB-EC"/>
</dbReference>
<dbReference type="InterPro" id="IPR004099">
    <property type="entry name" value="Pyr_nucl-diS_OxRdtase_dimer"/>
</dbReference>
<comment type="catalytic activity">
    <reaction evidence="9 13">
        <text>N(6)-[(R)-dihydrolipoyl]-L-lysyl-[protein] + NAD(+) = N(6)-[(R)-lipoyl]-L-lysyl-[protein] + NADH + H(+)</text>
        <dbReference type="Rhea" id="RHEA:15045"/>
        <dbReference type="Rhea" id="RHEA-COMP:10474"/>
        <dbReference type="Rhea" id="RHEA-COMP:10475"/>
        <dbReference type="ChEBI" id="CHEBI:15378"/>
        <dbReference type="ChEBI" id="CHEBI:57540"/>
        <dbReference type="ChEBI" id="CHEBI:57945"/>
        <dbReference type="ChEBI" id="CHEBI:83099"/>
        <dbReference type="ChEBI" id="CHEBI:83100"/>
        <dbReference type="EC" id="1.8.1.4"/>
    </reaction>
</comment>
<keyword evidence="7" id="KW-1015">Disulfide bond</keyword>
<evidence type="ECO:0000256" key="11">
    <source>
        <dbReference type="PIRSR" id="PIRSR000350-3"/>
    </source>
</evidence>
<dbReference type="PROSITE" id="PS00076">
    <property type="entry name" value="PYRIDINE_REDOX_1"/>
    <property type="match status" value="1"/>
</dbReference>
<evidence type="ECO:0000256" key="8">
    <source>
        <dbReference type="ARBA" id="ARBA00023284"/>
    </source>
</evidence>
<feature type="domain" description="Pyridine nucleotide-disulphide oxidoreductase dimerisation" evidence="14">
    <location>
        <begin position="348"/>
        <end position="456"/>
    </location>
</feature>
<dbReference type="AlphaFoldDB" id="A0A7C4CBF1"/>
<evidence type="ECO:0000256" key="2">
    <source>
        <dbReference type="ARBA" id="ARBA00012608"/>
    </source>
</evidence>
<evidence type="ECO:0000256" key="9">
    <source>
        <dbReference type="ARBA" id="ARBA00049187"/>
    </source>
</evidence>
<reference evidence="16" key="1">
    <citation type="journal article" date="2020" name="mSystems">
        <title>Genome- and Community-Level Interaction Insights into Carbon Utilization and Element Cycling Functions of Hydrothermarchaeota in Hydrothermal Sediment.</title>
        <authorList>
            <person name="Zhou Z."/>
            <person name="Liu Y."/>
            <person name="Xu W."/>
            <person name="Pan J."/>
            <person name="Luo Z.H."/>
            <person name="Li M."/>
        </authorList>
    </citation>
    <scope>NUCLEOTIDE SEQUENCE [LARGE SCALE GENOMIC DNA]</scope>
    <source>
        <strain evidence="16">SpSt-488</strain>
    </source>
</reference>
<dbReference type="InterPro" id="IPR006258">
    <property type="entry name" value="Lipoamide_DH"/>
</dbReference>
<dbReference type="InterPro" id="IPR001100">
    <property type="entry name" value="Pyr_nuc-diS_OxRdtase"/>
</dbReference>
<feature type="binding site" evidence="11">
    <location>
        <position position="316"/>
    </location>
    <ligand>
        <name>FAD</name>
        <dbReference type="ChEBI" id="CHEBI:57692"/>
    </ligand>
</feature>
<dbReference type="InterPro" id="IPR012999">
    <property type="entry name" value="Pyr_OxRdtase_I_AS"/>
</dbReference>
<feature type="binding site" evidence="11">
    <location>
        <position position="57"/>
    </location>
    <ligand>
        <name>FAD</name>
        <dbReference type="ChEBI" id="CHEBI:57692"/>
    </ligand>
</feature>
<keyword evidence="6 11" id="KW-0520">NAD</keyword>
<evidence type="ECO:0000313" key="16">
    <source>
        <dbReference type="EMBL" id="HGK28233.1"/>
    </source>
</evidence>
<dbReference type="InterPro" id="IPR036188">
    <property type="entry name" value="FAD/NAD-bd_sf"/>
</dbReference>
<dbReference type="InterPro" id="IPR016156">
    <property type="entry name" value="FAD/NAD-linked_Rdtase_dimer_sf"/>
</dbReference>
<dbReference type="PANTHER" id="PTHR22912:SF151">
    <property type="entry name" value="DIHYDROLIPOYL DEHYDROGENASE, MITOCHONDRIAL"/>
    <property type="match status" value="1"/>
</dbReference>
<keyword evidence="11" id="KW-0547">Nucleotide-binding</keyword>
<proteinExistence type="inferred from homology"/>
<protein>
    <recommendedName>
        <fullName evidence="2 13">Dihydrolipoyl dehydrogenase</fullName>
        <ecNumber evidence="2 13">1.8.1.4</ecNumber>
    </recommendedName>
</protein>
<dbReference type="Gene3D" id="3.30.390.30">
    <property type="match status" value="1"/>
</dbReference>
<evidence type="ECO:0000256" key="6">
    <source>
        <dbReference type="ARBA" id="ARBA00023027"/>
    </source>
</evidence>
<sequence length="470" mass="48905">MVNGQAVEKQVEVAIVGAGPGGYVAAIRLAQLGRRVALVERERVGGICLNWGCIPMKSLLHAAHVVRSAAEARTSGIVFDSPRIDVIGLLGWKSRIVERLVRGIEFLLKANGIELVTGQARFTGPRRLAVASAGGATTAIVADKVVIATGSKPLELSGLEFGHGPVIDSNTALGLVGLPTRLAVVGAGAVGLEFATFFSRLGTKVVVIELADQILPGTDRDVAAGLQRQLQREGIDIRLKQTVRGVAAGSPARVVCFDGTAEQIVEADKVLVAAGRVPLTDGLDLNVAGVATDERGFVRTGTGYETNLEGVYAIGDVRGGPMLAHKAMAEGLALAEHLSGGRRRFRAVPACVYTDPEVATVGLSEAEARAEGREVKVAKVPASAVGRSLTLGRSEGLCKLVVDAETDKVIGAAILAPQADVLIAEAAIAVELGLRAADLGRVVHPHPTMSELLFEAAEAIHGRAVHVVNR</sequence>
<dbReference type="InterPro" id="IPR023753">
    <property type="entry name" value="FAD/NAD-binding_dom"/>
</dbReference>
<evidence type="ECO:0000256" key="10">
    <source>
        <dbReference type="PIRSR" id="PIRSR000350-2"/>
    </source>
</evidence>
<keyword evidence="5 13" id="KW-0560">Oxidoreductase</keyword>
<keyword evidence="3 13" id="KW-0285">Flavoprotein</keyword>
<feature type="binding site" evidence="11">
    <location>
        <begin position="322"/>
        <end position="325"/>
    </location>
    <ligand>
        <name>FAD</name>
        <dbReference type="ChEBI" id="CHEBI:57692"/>
    </ligand>
</feature>
<feature type="binding site" evidence="11">
    <location>
        <position position="275"/>
    </location>
    <ligand>
        <name>NAD(+)</name>
        <dbReference type="ChEBI" id="CHEBI:57540"/>
    </ligand>
</feature>
<evidence type="ECO:0000256" key="3">
    <source>
        <dbReference type="ARBA" id="ARBA00022630"/>
    </source>
</evidence>
<dbReference type="SUPFAM" id="SSF51905">
    <property type="entry name" value="FAD/NAD(P)-binding domain"/>
    <property type="match status" value="1"/>
</dbReference>
<feature type="disulfide bond" description="Redox-active" evidence="12">
    <location>
        <begin position="48"/>
        <end position="53"/>
    </location>
</feature>
<feature type="domain" description="FAD/NAD(P)-binding" evidence="15">
    <location>
        <begin position="12"/>
        <end position="331"/>
    </location>
</feature>
<dbReference type="EC" id="1.8.1.4" evidence="2 13"/>
<gene>
    <name evidence="16" type="primary">lpdA</name>
    <name evidence="16" type="ORF">ENS41_04685</name>
</gene>
<feature type="binding site" evidence="11">
    <location>
        <position position="209"/>
    </location>
    <ligand>
        <name>NAD(+)</name>
        <dbReference type="ChEBI" id="CHEBI:57540"/>
    </ligand>
</feature>
<keyword evidence="4 11" id="KW-0274">FAD</keyword>
<comment type="caution">
    <text evidence="16">The sequence shown here is derived from an EMBL/GenBank/DDBJ whole genome shotgun (WGS) entry which is preliminary data.</text>
</comment>
<dbReference type="PANTHER" id="PTHR22912">
    <property type="entry name" value="DISULFIDE OXIDOREDUCTASE"/>
    <property type="match status" value="1"/>
</dbReference>
<comment type="similarity">
    <text evidence="1 13">Belongs to the class-I pyridine nucleotide-disulfide oxidoreductase family.</text>
</comment>
<dbReference type="Gene3D" id="3.50.50.60">
    <property type="entry name" value="FAD/NAD(P)-binding domain"/>
    <property type="match status" value="2"/>
</dbReference>
<organism evidence="16">
    <name type="scientific">candidate division WOR-3 bacterium</name>
    <dbReference type="NCBI Taxonomy" id="2052148"/>
    <lineage>
        <taxon>Bacteria</taxon>
        <taxon>Bacteria division WOR-3</taxon>
    </lineage>
</organism>
<dbReference type="PRINTS" id="PR00411">
    <property type="entry name" value="PNDRDTASEI"/>
</dbReference>
<evidence type="ECO:0000256" key="13">
    <source>
        <dbReference type="RuleBase" id="RU003692"/>
    </source>
</evidence>
<comment type="cofactor">
    <cofactor evidence="11 13">
        <name>FAD</name>
        <dbReference type="ChEBI" id="CHEBI:57692"/>
    </cofactor>
    <text evidence="11 13">Binds 1 FAD per subunit.</text>
</comment>
<evidence type="ECO:0000259" key="14">
    <source>
        <dbReference type="Pfam" id="PF02852"/>
    </source>
</evidence>
<evidence type="ECO:0000256" key="1">
    <source>
        <dbReference type="ARBA" id="ARBA00007532"/>
    </source>
</evidence>
<dbReference type="PRINTS" id="PR00368">
    <property type="entry name" value="FADPNR"/>
</dbReference>
<keyword evidence="8 13" id="KW-0676">Redox-active center</keyword>
<accession>A0A7C4CBF1</accession>
<dbReference type="InterPro" id="IPR050151">
    <property type="entry name" value="Class-I_Pyr_Nuc-Dis_Oxidored"/>
</dbReference>
<dbReference type="Pfam" id="PF02852">
    <property type="entry name" value="Pyr_redox_dim"/>
    <property type="match status" value="1"/>
</dbReference>
<dbReference type="EMBL" id="DSUT01000095">
    <property type="protein sequence ID" value="HGK28233.1"/>
    <property type="molecule type" value="Genomic_DNA"/>
</dbReference>
<evidence type="ECO:0000256" key="5">
    <source>
        <dbReference type="ARBA" id="ARBA00023002"/>
    </source>
</evidence>